<evidence type="ECO:0000313" key="3">
    <source>
        <dbReference type="Proteomes" id="UP001280121"/>
    </source>
</evidence>
<reference evidence="2" key="1">
    <citation type="journal article" date="2023" name="Plant J.">
        <title>Genome sequences and population genomics provide insights into the demographic history, inbreeding, and mutation load of two 'living fossil' tree species of Dipteronia.</title>
        <authorList>
            <person name="Feng Y."/>
            <person name="Comes H.P."/>
            <person name="Chen J."/>
            <person name="Zhu S."/>
            <person name="Lu R."/>
            <person name="Zhang X."/>
            <person name="Li P."/>
            <person name="Qiu J."/>
            <person name="Olsen K.M."/>
            <person name="Qiu Y."/>
        </authorList>
    </citation>
    <scope>NUCLEOTIDE SEQUENCE</scope>
    <source>
        <strain evidence="2">KIB01</strain>
    </source>
</reference>
<proteinExistence type="predicted"/>
<feature type="compositionally biased region" description="Polar residues" evidence="1">
    <location>
        <begin position="32"/>
        <end position="41"/>
    </location>
</feature>
<evidence type="ECO:0000313" key="2">
    <source>
        <dbReference type="EMBL" id="KAK2662249.1"/>
    </source>
</evidence>
<feature type="region of interest" description="Disordered" evidence="1">
    <location>
        <begin position="445"/>
        <end position="479"/>
    </location>
</feature>
<dbReference type="PANTHER" id="PTHR48434:SF1">
    <property type="entry name" value="(RAPE) HYPOTHETICAL PROTEIN"/>
    <property type="match status" value="1"/>
</dbReference>
<gene>
    <name evidence="2" type="ORF">Ddye_000823</name>
</gene>
<feature type="compositionally biased region" description="Low complexity" evidence="1">
    <location>
        <begin position="445"/>
        <end position="464"/>
    </location>
</feature>
<dbReference type="PANTHER" id="PTHR48434">
    <property type="entry name" value="(RAPE) HYPOTHETICAL PROTEIN"/>
    <property type="match status" value="1"/>
</dbReference>
<comment type="caution">
    <text evidence="2">The sequence shown here is derived from an EMBL/GenBank/DDBJ whole genome shotgun (WGS) entry which is preliminary data.</text>
</comment>
<name>A0AAD9XME7_9ROSI</name>
<dbReference type="Proteomes" id="UP001280121">
    <property type="component" value="Unassembled WGS sequence"/>
</dbReference>
<sequence>MTSNRGRGRGQSPSGRGSKPGLFDLFDKRSDLSSQTYQASPRGSHKDKYAISMISQPRSPHQLPITFPPLPPAGPSTSRSPSQSPVHTSNPFSPLAIDSIPFKKVLSSNISPHSNRQDKIQTQQNLAQLQAQAHATTLPKINHPTYSYINKPFFDRFFVLEDPYLEDHYFKEPKKMADELINPLFGRVPEDLTKRHIFYEFILVDTDSIFISDVFDEIDKEKLIFRKIKICKIITLEQWGGNPNTTRNFSRIFHISEFSYWDYRDAWTKFFYGQNPGNSLSWFLYFDKNFIIDLPYWFLELWDKYGPIIDFLPPPVKESYSFWTANVERPDTWEFYPDLFLFFVQFNLTWILMLEYSIQEKLIGNVNVPYFGRQVKIKWWSGMNLANLGKDKVTKWLTDNPTFCITKANDQSSFLMAKSQNQARIAAASSPDELMKIAEEMKNTMASMSQAGSAGSDNNGGSDNDPFDSQDPSTYFGHD</sequence>
<protein>
    <submittedName>
        <fullName evidence="2">Uncharacterized protein</fullName>
    </submittedName>
</protein>
<organism evidence="2 3">
    <name type="scientific">Dipteronia dyeriana</name>
    <dbReference type="NCBI Taxonomy" id="168575"/>
    <lineage>
        <taxon>Eukaryota</taxon>
        <taxon>Viridiplantae</taxon>
        <taxon>Streptophyta</taxon>
        <taxon>Embryophyta</taxon>
        <taxon>Tracheophyta</taxon>
        <taxon>Spermatophyta</taxon>
        <taxon>Magnoliopsida</taxon>
        <taxon>eudicotyledons</taxon>
        <taxon>Gunneridae</taxon>
        <taxon>Pentapetalae</taxon>
        <taxon>rosids</taxon>
        <taxon>malvids</taxon>
        <taxon>Sapindales</taxon>
        <taxon>Sapindaceae</taxon>
        <taxon>Hippocastanoideae</taxon>
        <taxon>Acereae</taxon>
        <taxon>Dipteronia</taxon>
    </lineage>
</organism>
<feature type="compositionally biased region" description="Low complexity" evidence="1">
    <location>
        <begin position="1"/>
        <end position="21"/>
    </location>
</feature>
<dbReference type="AlphaFoldDB" id="A0AAD9XME7"/>
<feature type="compositionally biased region" description="Polar residues" evidence="1">
    <location>
        <begin position="75"/>
        <end position="92"/>
    </location>
</feature>
<evidence type="ECO:0000256" key="1">
    <source>
        <dbReference type="SAM" id="MobiDB-lite"/>
    </source>
</evidence>
<accession>A0AAD9XME7</accession>
<dbReference type="EMBL" id="JANJYI010000001">
    <property type="protein sequence ID" value="KAK2662249.1"/>
    <property type="molecule type" value="Genomic_DNA"/>
</dbReference>
<feature type="region of interest" description="Disordered" evidence="1">
    <location>
        <begin position="1"/>
        <end position="93"/>
    </location>
</feature>
<keyword evidence="3" id="KW-1185">Reference proteome</keyword>